<dbReference type="EMBL" id="JBBWRZ010000015">
    <property type="protein sequence ID" value="KAK8222768.1"/>
    <property type="molecule type" value="Genomic_DNA"/>
</dbReference>
<feature type="compositionally biased region" description="Polar residues" evidence="2">
    <location>
        <begin position="605"/>
        <end position="633"/>
    </location>
</feature>
<evidence type="ECO:0000313" key="5">
    <source>
        <dbReference type="EMBL" id="KAK8222768.1"/>
    </source>
</evidence>
<dbReference type="InterPro" id="IPR050426">
    <property type="entry name" value="Glycosyltransferase_28"/>
</dbReference>
<dbReference type="InterPro" id="IPR004276">
    <property type="entry name" value="GlycoTrans_28_N"/>
</dbReference>
<dbReference type="SUPFAM" id="SSF53756">
    <property type="entry name" value="UDP-Glycosyltransferase/glycogen phosphorylase"/>
    <property type="match status" value="1"/>
</dbReference>
<evidence type="ECO:0000256" key="2">
    <source>
        <dbReference type="SAM" id="MobiDB-lite"/>
    </source>
</evidence>
<dbReference type="Pfam" id="PF03033">
    <property type="entry name" value="Glyco_transf_28"/>
    <property type="match status" value="1"/>
</dbReference>
<evidence type="ECO:0000256" key="1">
    <source>
        <dbReference type="ARBA" id="ARBA00022679"/>
    </source>
</evidence>
<dbReference type="Proteomes" id="UP001492380">
    <property type="component" value="Unassembled WGS sequence"/>
</dbReference>
<keyword evidence="6" id="KW-1185">Reference proteome</keyword>
<reference evidence="5 6" key="1">
    <citation type="submission" date="2024-04" db="EMBL/GenBank/DDBJ databases">
        <title>Phyllosticta paracitricarpa is synonymous to the EU quarantine fungus P. citricarpa based on phylogenomic analyses.</title>
        <authorList>
            <consortium name="Lawrence Berkeley National Laboratory"/>
            <person name="Van Ingen-Buijs V.A."/>
            <person name="Van Westerhoven A.C."/>
            <person name="Haridas S."/>
            <person name="Skiadas P."/>
            <person name="Martin F."/>
            <person name="Groenewald J.Z."/>
            <person name="Crous P.W."/>
            <person name="Seidl M.F."/>
        </authorList>
    </citation>
    <scope>NUCLEOTIDE SEQUENCE [LARGE SCALE GENOMIC DNA]</scope>
    <source>
        <strain evidence="5 6">CBS 123374</strain>
    </source>
</reference>
<feature type="region of interest" description="Disordered" evidence="2">
    <location>
        <begin position="603"/>
        <end position="641"/>
    </location>
</feature>
<evidence type="ECO:0000259" key="3">
    <source>
        <dbReference type="Pfam" id="PF03033"/>
    </source>
</evidence>
<sequence>MAEKRDHQLPKEEAPYTPEVATRLVDENTDVRDDGRIDLDLDSALGRRLSRLVRDRDSIFSEPPPPYSEIERREWKMKLNIVIQVVGSRGDVQPFIALGNELQKYGHRVRIATHDVFDDFVRSHNLEFYPIGGDPADLMAYMVKNPGLIPSMKSLRAGDIGRKRAMVAEMLDGCWKSCIEHDPKTNIPFTADAIIGNPPSFAPVHCAQALGIPVHLMFTMPWTNTRAFPHPLANIKSKDTDKSFANYISYSIVELLTWQGLGDVINKWRVSIDLEPVPVTEGPNLNKTLQIPFTYCWSPALVPKPADWQSHIDVCGFFFREPPSYTPEPELDDFLRAGPPPVYIGFGSIVIDDPERMTALLLEAVQVAGVRAIISRGWSKLGGANQPNVFWLGDCPHEWLFQHVSAVVHHGGAGTTACGLLNGKPTTIVPFFGDQPFWGDMVAAAGAGPRPIPHRHLDSQNLAEAIAFCLTPEAATAAHGIAVKMRAENGVKNAVDSFHANLPLERAQCDLLPDRPAFWIYKKGKKPMRLSKLAAGLIASRLDLPRKHFRSYSPHQIVIENKRWDPVTGTHSAMLGTMTDLVEDTAGIFINPAKEYRRIKRTSYDDVQSSKTGGSLAPPSSSWDSASVRSTETAKPKRPNKSLAMAKASLKSLGKFHGHFFKGTLVDMPSAMADGLLAIPGYVGHTPALPSSSSSSSAAGNSKDIGTPDKKNGFAAFIDGPATHAPITDWRSGAVAGAKTFAYGMTSGLADFVVQPYRGAKAEGSWGAVKGAGRGIVSGVSKTAAGAIGLVAYPGAGLSKTVREGWYDTRAKLAAERRWEEGAWLVWAVREGALGDVNVGRVVKAFEHLRRGGEWSQYDELN</sequence>
<proteinExistence type="predicted"/>
<accession>A0ABR1YAS9</accession>
<dbReference type="PANTHER" id="PTHR48050:SF27">
    <property type="entry name" value="GLUCOSYLTRANSFERASE, PUTATIVE (AFU_ORTHOLOGUE AFUA_7G04880)-RELATED"/>
    <property type="match status" value="1"/>
</dbReference>
<dbReference type="Gene3D" id="3.40.50.2000">
    <property type="entry name" value="Glycogen Phosphorylase B"/>
    <property type="match status" value="2"/>
</dbReference>
<feature type="domain" description="Erythromycin biosynthesis protein CIII-like C-terminal" evidence="4">
    <location>
        <begin position="388"/>
        <end position="489"/>
    </location>
</feature>
<comment type="caution">
    <text evidence="5">The sequence shown here is derived from an EMBL/GenBank/DDBJ whole genome shotgun (WGS) entry which is preliminary data.</text>
</comment>
<protein>
    <recommendedName>
        <fullName evidence="7">Glycosyltransferase family 28 N-terminal domain-containing protein</fullName>
    </recommendedName>
</protein>
<name>A0ABR1YAS9_9PEZI</name>
<evidence type="ECO:0000259" key="4">
    <source>
        <dbReference type="Pfam" id="PF06722"/>
    </source>
</evidence>
<organism evidence="5 6">
    <name type="scientific">Phyllosticta capitalensis</name>
    <dbReference type="NCBI Taxonomy" id="121624"/>
    <lineage>
        <taxon>Eukaryota</taxon>
        <taxon>Fungi</taxon>
        <taxon>Dikarya</taxon>
        <taxon>Ascomycota</taxon>
        <taxon>Pezizomycotina</taxon>
        <taxon>Dothideomycetes</taxon>
        <taxon>Dothideomycetes incertae sedis</taxon>
        <taxon>Botryosphaeriales</taxon>
        <taxon>Phyllostictaceae</taxon>
        <taxon>Phyllosticta</taxon>
    </lineage>
</organism>
<evidence type="ECO:0008006" key="7">
    <source>
        <dbReference type="Google" id="ProtNLM"/>
    </source>
</evidence>
<gene>
    <name evidence="5" type="ORF">HDK90DRAFT_520864</name>
</gene>
<dbReference type="Pfam" id="PF06722">
    <property type="entry name" value="EryCIII-like_C"/>
    <property type="match status" value="1"/>
</dbReference>
<feature type="domain" description="Glycosyltransferase family 28 N-terminal" evidence="3">
    <location>
        <begin position="81"/>
        <end position="229"/>
    </location>
</feature>
<keyword evidence="1" id="KW-0808">Transferase</keyword>
<dbReference type="PANTHER" id="PTHR48050">
    <property type="entry name" value="STEROL 3-BETA-GLUCOSYLTRANSFERASE"/>
    <property type="match status" value="1"/>
</dbReference>
<dbReference type="InterPro" id="IPR002213">
    <property type="entry name" value="UDP_glucos_trans"/>
</dbReference>
<evidence type="ECO:0000313" key="6">
    <source>
        <dbReference type="Proteomes" id="UP001492380"/>
    </source>
</evidence>
<dbReference type="CDD" id="cd03784">
    <property type="entry name" value="GT1_Gtf-like"/>
    <property type="match status" value="1"/>
</dbReference>
<dbReference type="InterPro" id="IPR010610">
    <property type="entry name" value="EryCIII-like_C"/>
</dbReference>